<name>A0A732C4K9_SALER</name>
<sequence>MKKIYLMMGILLITLIPNLAHANMFTPVESNWLVNNVFDKITGDNGANFSDASALAGVSRVFLSALLCVGGILAFYTLLAGTMNTAHDGEFMGKKWSSVWIPIRTSIGVALIIPNSTGFCVIQVIILKLALMGMGLADNAWQAFGSDPMKGMVYTATKLDGQIRPLFQQMTRANACAIAVNLKVSDMQKQQENNTYTNWLYTTGKNTNKVPHVQGVPFTNEGGKITGINYSDINKHLDSPDGICGSVQMDLTDNTDEDYENSAAGKLNGLVNLSPMRKALTQAHIKALSQLNTRAEALANKLVLGGVTSVDMAPFIKAAVDEYSKTINETAKANFDSITNPDATSMMTEDGWVGAGAWYFKIAMASNAVQSAVSNIPTATTEEGSETGIFRALREYKNYVDPARNRVDELFSAAERVGEVGVARSKQEDNLFNTLLNTFTIKADNRNVDQHPLMFIQDYGRALITIASVAGGLAAGASLGAAVPFLGNIIVAASAIMAPIFSMVFFMFILPGITLAYYLPMMPFIIWIGVITGWVVLFVEALFASPLWAMAFLAPDADGFVGKQGQGYMLILSLVLRPILAIIGFVASMALIVPLTGFVNHFYQFVANSISGTGLFNIVASFSFSLIYCAILINLWKRLLSLSHTIPDTILQWIGGHAQNVMGQYANGIEGTTDTMNKMGAGAAVSSLKSGSAHVGGVLSKFRSNNSENPKAGKKGQMGE</sequence>
<feature type="transmembrane region" description="Helical" evidence="1">
    <location>
        <begin position="574"/>
        <end position="595"/>
    </location>
</feature>
<keyword evidence="1" id="KW-1133">Transmembrane helix</keyword>
<keyword evidence="1" id="KW-0812">Transmembrane</keyword>
<protein>
    <submittedName>
        <fullName evidence="3">DotA/TraY family protein</fullName>
    </submittedName>
</protein>
<feature type="transmembrane region" description="Helical" evidence="1">
    <location>
        <begin position="498"/>
        <end position="518"/>
    </location>
</feature>
<proteinExistence type="predicted"/>
<dbReference type="AlphaFoldDB" id="A0A732C4K9"/>
<evidence type="ECO:0000256" key="1">
    <source>
        <dbReference type="SAM" id="Phobius"/>
    </source>
</evidence>
<dbReference type="InterPro" id="IPR027628">
    <property type="entry name" value="DotA_TraY"/>
</dbReference>
<feature type="transmembrane region" description="Helical" evidence="1">
    <location>
        <begin position="462"/>
        <end position="486"/>
    </location>
</feature>
<comment type="caution">
    <text evidence="3">The sequence shown here is derived from an EMBL/GenBank/DDBJ whole genome shotgun (WGS) entry which is preliminary data.</text>
</comment>
<accession>A0A732C4K9</accession>
<reference evidence="3" key="2">
    <citation type="submission" date="2018-07" db="EMBL/GenBank/DDBJ databases">
        <authorList>
            <consortium name="NCBI Pathogen Detection Project"/>
        </authorList>
    </citation>
    <scope>NUCLEOTIDE SEQUENCE</scope>
    <source>
        <strain evidence="3">15-5591</strain>
    </source>
</reference>
<evidence type="ECO:0000256" key="2">
    <source>
        <dbReference type="SAM" id="SignalP"/>
    </source>
</evidence>
<feature type="transmembrane region" description="Helical" evidence="1">
    <location>
        <begin position="524"/>
        <end position="553"/>
    </location>
</feature>
<feature type="transmembrane region" description="Helical" evidence="1">
    <location>
        <begin position="615"/>
        <end position="636"/>
    </location>
</feature>
<dbReference type="NCBIfam" id="TIGR04346">
    <property type="entry name" value="DotA_TraY"/>
    <property type="match status" value="1"/>
</dbReference>
<feature type="chain" id="PRO_5027795826" evidence="2">
    <location>
        <begin position="23"/>
        <end position="720"/>
    </location>
</feature>
<keyword evidence="2" id="KW-0732">Signal</keyword>
<dbReference type="EMBL" id="DAASCF010000073">
    <property type="protein sequence ID" value="HAE4920474.1"/>
    <property type="molecule type" value="Genomic_DNA"/>
</dbReference>
<feature type="transmembrane region" description="Helical" evidence="1">
    <location>
        <begin position="61"/>
        <end position="80"/>
    </location>
</feature>
<gene>
    <name evidence="3" type="ORF">G4G22_004631</name>
</gene>
<feature type="transmembrane region" description="Helical" evidence="1">
    <location>
        <begin position="101"/>
        <end position="126"/>
    </location>
</feature>
<evidence type="ECO:0000313" key="3">
    <source>
        <dbReference type="EMBL" id="HAE4920474.1"/>
    </source>
</evidence>
<keyword evidence="1" id="KW-0472">Membrane</keyword>
<feature type="signal peptide" evidence="2">
    <location>
        <begin position="1"/>
        <end position="22"/>
    </location>
</feature>
<organism evidence="3">
    <name type="scientific">Salmonella enterica</name>
    <name type="common">Salmonella choleraesuis</name>
    <dbReference type="NCBI Taxonomy" id="28901"/>
    <lineage>
        <taxon>Bacteria</taxon>
        <taxon>Pseudomonadati</taxon>
        <taxon>Pseudomonadota</taxon>
        <taxon>Gammaproteobacteria</taxon>
        <taxon>Enterobacterales</taxon>
        <taxon>Enterobacteriaceae</taxon>
        <taxon>Salmonella</taxon>
    </lineage>
</organism>
<reference evidence="3" key="1">
    <citation type="journal article" date="2018" name="Genome Biol.">
        <title>SKESA: strategic k-mer extension for scrupulous assemblies.</title>
        <authorList>
            <person name="Souvorov A."/>
            <person name="Agarwala R."/>
            <person name="Lipman D.J."/>
        </authorList>
    </citation>
    <scope>NUCLEOTIDE SEQUENCE</scope>
    <source>
        <strain evidence="3">15-5591</strain>
    </source>
</reference>